<dbReference type="InterPro" id="IPR036086">
    <property type="entry name" value="ParB/Sulfiredoxin_sf"/>
</dbReference>
<organism evidence="2 3">
    <name type="scientific">Methylobacterium nodulans (strain LMG 21967 / CNCM I-2342 / ORS 2060)</name>
    <dbReference type="NCBI Taxonomy" id="460265"/>
    <lineage>
        <taxon>Bacteria</taxon>
        <taxon>Pseudomonadati</taxon>
        <taxon>Pseudomonadota</taxon>
        <taxon>Alphaproteobacteria</taxon>
        <taxon>Hyphomicrobiales</taxon>
        <taxon>Methylobacteriaceae</taxon>
        <taxon>Methylobacterium</taxon>
    </lineage>
</organism>
<reference evidence="3" key="1">
    <citation type="submission" date="2009-01" db="EMBL/GenBank/DDBJ databases">
        <title>Complete sequence of plasmid 1 of Methylobacterium nodulans ORS 2060.</title>
        <authorList>
            <consortium name="US DOE Joint Genome Institute"/>
            <person name="Lucas S."/>
            <person name="Copeland A."/>
            <person name="Lapidus A."/>
            <person name="Glavina del Rio T."/>
            <person name="Dalin E."/>
            <person name="Tice H."/>
            <person name="Bruce D."/>
            <person name="Goodwin L."/>
            <person name="Pitluck S."/>
            <person name="Sims D."/>
            <person name="Brettin T."/>
            <person name="Detter J.C."/>
            <person name="Han C."/>
            <person name="Larimer F."/>
            <person name="Land M."/>
            <person name="Hauser L."/>
            <person name="Kyrpides N."/>
            <person name="Ivanova N."/>
            <person name="Marx C.J."/>
            <person name="Richardson P."/>
        </authorList>
    </citation>
    <scope>NUCLEOTIDE SEQUENCE [LARGE SCALE GENOMIC DNA]</scope>
    <source>
        <strain evidence="3">LMG 21967 / CNCM I-2342 / ORS 2060</strain>
        <plasmid evidence="3">Plasmid pMNOD01</plasmid>
    </source>
</reference>
<gene>
    <name evidence="2" type="ordered locus">Mnod_8477</name>
</gene>
<dbReference type="InterPro" id="IPR003115">
    <property type="entry name" value="ParB_N"/>
</dbReference>
<dbReference type="Gene3D" id="3.90.1530.10">
    <property type="entry name" value="Conserved hypothetical protein from pyrococcus furiosus pfu- 392566-001, ParB domain"/>
    <property type="match status" value="1"/>
</dbReference>
<dbReference type="CDD" id="cd16400">
    <property type="entry name" value="ParB_Srx_like_nuclease"/>
    <property type="match status" value="1"/>
</dbReference>
<accession>B8IVZ3</accession>
<keyword evidence="3" id="KW-1185">Reference proteome</keyword>
<name>B8IVZ3_METNO</name>
<keyword evidence="2" id="KW-0614">Plasmid</keyword>
<dbReference type="AlphaFoldDB" id="B8IVZ3"/>
<evidence type="ECO:0000313" key="2">
    <source>
        <dbReference type="EMBL" id="ACL62583.1"/>
    </source>
</evidence>
<dbReference type="SUPFAM" id="SSF110849">
    <property type="entry name" value="ParB/Sulfiredoxin"/>
    <property type="match status" value="1"/>
</dbReference>
<dbReference type="HOGENOM" id="CLU_134838_0_0_5"/>
<protein>
    <submittedName>
        <fullName evidence="2">ParB domain protein nuclease</fullName>
    </submittedName>
</protein>
<dbReference type="SMART" id="SM00470">
    <property type="entry name" value="ParB"/>
    <property type="match status" value="1"/>
</dbReference>
<dbReference type="KEGG" id="mno:Mnod_8477"/>
<dbReference type="EMBL" id="CP001350">
    <property type="protein sequence ID" value="ACL62583.1"/>
    <property type="molecule type" value="Genomic_DNA"/>
</dbReference>
<evidence type="ECO:0000313" key="3">
    <source>
        <dbReference type="Proteomes" id="UP000008207"/>
    </source>
</evidence>
<feature type="domain" description="ParB-like N-terminal" evidence="1">
    <location>
        <begin position="25"/>
        <end position="108"/>
    </location>
</feature>
<dbReference type="OrthoDB" id="8565623at2"/>
<dbReference type="RefSeq" id="WP_015934122.1">
    <property type="nucleotide sequence ID" value="NC_011892.1"/>
</dbReference>
<evidence type="ECO:0000259" key="1">
    <source>
        <dbReference type="SMART" id="SM00470"/>
    </source>
</evidence>
<proteinExistence type="predicted"/>
<dbReference type="Proteomes" id="UP000008207">
    <property type="component" value="Plasmid pMNOD01"/>
</dbReference>
<sequence length="152" mass="17748">MPIETAFEPVDVRREGEDDRWWTLRLLPVRALIPHERTDALHVDRLFGRIRERDVWTHPLLVESRHHVILDGHHRHAASERLQLSVVPCAVVDYDHRYIRVGSWREDRHVDRSAVMHAAIRGPLLPPKTSRHSTEFPISECLVPLAQLRTGH</sequence>
<geneLocation type="plasmid" evidence="2 3">
    <name>pMNOD01</name>
</geneLocation>